<keyword evidence="8" id="KW-1185">Reference proteome</keyword>
<dbReference type="GO" id="GO:0051959">
    <property type="term" value="F:dynein light intermediate chain binding"/>
    <property type="evidence" value="ECO:0007669"/>
    <property type="project" value="TreeGrafter"/>
</dbReference>
<evidence type="ECO:0000256" key="5">
    <source>
        <dbReference type="SAM" id="MobiDB-lite"/>
    </source>
</evidence>
<keyword evidence="3 4" id="KW-0175">Coiled coil</keyword>
<evidence type="ECO:0000256" key="2">
    <source>
        <dbReference type="ARBA" id="ARBA00022490"/>
    </source>
</evidence>
<comment type="caution">
    <text evidence="7">The sequence shown here is derived from an EMBL/GenBank/DDBJ whole genome shotgun (WGS) entry which is preliminary data.</text>
</comment>
<gene>
    <name evidence="7" type="ORF">BpHYR1_009782</name>
</gene>
<dbReference type="InterPro" id="IPR043936">
    <property type="entry name" value="HOOK_N"/>
</dbReference>
<dbReference type="AlphaFoldDB" id="A0A3M7P283"/>
<dbReference type="Pfam" id="PF19047">
    <property type="entry name" value="HOOK_N"/>
    <property type="match status" value="1"/>
</dbReference>
<organism evidence="7 8">
    <name type="scientific">Brachionus plicatilis</name>
    <name type="common">Marine rotifer</name>
    <name type="synonym">Brachionus muelleri</name>
    <dbReference type="NCBI Taxonomy" id="10195"/>
    <lineage>
        <taxon>Eukaryota</taxon>
        <taxon>Metazoa</taxon>
        <taxon>Spiralia</taxon>
        <taxon>Gnathifera</taxon>
        <taxon>Rotifera</taxon>
        <taxon>Eurotatoria</taxon>
        <taxon>Monogononta</taxon>
        <taxon>Pseudotrocha</taxon>
        <taxon>Ploima</taxon>
        <taxon>Brachionidae</taxon>
        <taxon>Brachionus</taxon>
    </lineage>
</organism>
<evidence type="ECO:0000256" key="3">
    <source>
        <dbReference type="ARBA" id="ARBA00023054"/>
    </source>
</evidence>
<dbReference type="PANTHER" id="PTHR18947:SF28">
    <property type="entry name" value="GIRDIN, ISOFORM A"/>
    <property type="match status" value="1"/>
</dbReference>
<dbReference type="CDD" id="cd22223">
    <property type="entry name" value="HkD_HkRP"/>
    <property type="match status" value="1"/>
</dbReference>
<dbReference type="GO" id="GO:0030705">
    <property type="term" value="P:cytoskeleton-dependent intracellular transport"/>
    <property type="evidence" value="ECO:0007669"/>
    <property type="project" value="InterPro"/>
</dbReference>
<dbReference type="PANTHER" id="PTHR18947">
    <property type="entry name" value="HOOK PROTEINS"/>
    <property type="match status" value="1"/>
</dbReference>
<dbReference type="InterPro" id="IPR036872">
    <property type="entry name" value="CH_dom_sf"/>
</dbReference>
<proteinExistence type="predicted"/>
<reference evidence="7 8" key="1">
    <citation type="journal article" date="2018" name="Sci. Rep.">
        <title>Genomic signatures of local adaptation to the degree of environmental predictability in rotifers.</title>
        <authorList>
            <person name="Franch-Gras L."/>
            <person name="Hahn C."/>
            <person name="Garcia-Roger E.M."/>
            <person name="Carmona M.J."/>
            <person name="Serra M."/>
            <person name="Gomez A."/>
        </authorList>
    </citation>
    <scope>NUCLEOTIDE SEQUENCE [LARGE SCALE GENOMIC DNA]</scope>
    <source>
        <strain evidence="7">HYR1</strain>
    </source>
</reference>
<dbReference type="OrthoDB" id="10254988at2759"/>
<dbReference type="GO" id="GO:0031122">
    <property type="term" value="P:cytoplasmic microtubule organization"/>
    <property type="evidence" value="ECO:0007669"/>
    <property type="project" value="TreeGrafter"/>
</dbReference>
<name>A0A3M7P283_BRAPC</name>
<evidence type="ECO:0000256" key="1">
    <source>
        <dbReference type="ARBA" id="ARBA00004496"/>
    </source>
</evidence>
<dbReference type="GO" id="GO:0008017">
    <property type="term" value="F:microtubule binding"/>
    <property type="evidence" value="ECO:0007669"/>
    <property type="project" value="TreeGrafter"/>
</dbReference>
<dbReference type="GO" id="GO:0005737">
    <property type="term" value="C:cytoplasm"/>
    <property type="evidence" value="ECO:0007669"/>
    <property type="project" value="UniProtKB-SubCell"/>
</dbReference>
<keyword evidence="2" id="KW-0963">Cytoplasm</keyword>
<evidence type="ECO:0000256" key="4">
    <source>
        <dbReference type="SAM" id="Coils"/>
    </source>
</evidence>
<evidence type="ECO:0000313" key="8">
    <source>
        <dbReference type="Proteomes" id="UP000276133"/>
    </source>
</evidence>
<dbReference type="Gene3D" id="1.10.418.10">
    <property type="entry name" value="Calponin-like domain"/>
    <property type="match status" value="1"/>
</dbReference>
<dbReference type="STRING" id="10195.A0A3M7P283"/>
<protein>
    <submittedName>
        <fullName evidence="7">Daple isoform X2</fullName>
    </submittedName>
</protein>
<comment type="subcellular location">
    <subcellularLocation>
        <location evidence="1">Cytoplasm</location>
    </subcellularLocation>
</comment>
<feature type="region of interest" description="Disordered" evidence="5">
    <location>
        <begin position="245"/>
        <end position="267"/>
    </location>
</feature>
<evidence type="ECO:0000313" key="7">
    <source>
        <dbReference type="EMBL" id="RMZ92907.1"/>
    </source>
</evidence>
<dbReference type="GO" id="GO:0005813">
    <property type="term" value="C:centrosome"/>
    <property type="evidence" value="ECO:0007669"/>
    <property type="project" value="TreeGrafter"/>
</dbReference>
<feature type="domain" description="HOOK N-terminal" evidence="6">
    <location>
        <begin position="66"/>
        <end position="149"/>
    </location>
</feature>
<dbReference type="EMBL" id="REGN01014208">
    <property type="protein sequence ID" value="RMZ92907.1"/>
    <property type="molecule type" value="Genomic_DNA"/>
</dbReference>
<feature type="non-terminal residue" evidence="7">
    <location>
        <position position="653"/>
    </location>
</feature>
<evidence type="ECO:0000259" key="6">
    <source>
        <dbReference type="Pfam" id="PF19047"/>
    </source>
</evidence>
<accession>A0A3M7P283</accession>
<dbReference type="Proteomes" id="UP000276133">
    <property type="component" value="Unassembled WGS sequence"/>
</dbReference>
<feature type="coiled-coil region" evidence="4">
    <location>
        <begin position="336"/>
        <end position="649"/>
    </location>
</feature>
<sequence>MLMKTSLDFLDSPLVVWAKCLLSLTNDTLFFDKFPNGEYFYLILKNADPRLQNLMLPNEGELYDTTRSRLLNLDFILRNIRYFYQHMLNHVLMVKLPDIYQIAKHPESEETFREMETILLLLLGIAINGENKEKFIEQIQNNLDTHVQMELVPFIKLVNDDISFSMSKSLNLDLVDAEPDSADKSDLATFKNVQELNTFLADQLVPNLQRIIDERDSYLENIIELEQDKDYLNYKLQCSLDSNGTHQSSEQLDADSNTNNLDSLKTTTGENGASSLINLSDTQTLFMLFESIYKEKNFKLEKMNFKNESQLNNGESGDKEDVFKNSTRIPFNSNWNQKIAIELVECKIKLKQLINEIEEKCEQIESLKDEIEDVKKEINKLRNENVELQQKATLTQVYSDELESLREKSLKVDKYESEIAKLKEKLDEYQSSRTRLDELKEENLILSETRSFMEKQLNDYQVKLFSLQRVDADLNKYKLEIDDLTNQRELDKKRLCELCEKNAKLELDMKNLLNQNVGLDQELNQAREELTLLTIDLNQKQSQLDQYQQLAQQQHTQIIESNKLRQNELEHLIKELKSQLGVRDIELTRVKDSLRQKESSLDEYLAKIKVLHKELNIEQELRFKSEKNLEQHKTEIKDLQLRLDDCVSETKKL</sequence>
<dbReference type="SUPFAM" id="SSF116907">
    <property type="entry name" value="Hook domain"/>
    <property type="match status" value="1"/>
</dbReference>